<dbReference type="PANTHER" id="PTHR43157:SF31">
    <property type="entry name" value="PHOSPHATIDYLINOSITOL-GLYCAN BIOSYNTHESIS CLASS F PROTEIN"/>
    <property type="match status" value="1"/>
</dbReference>
<evidence type="ECO:0008006" key="4">
    <source>
        <dbReference type="Google" id="ProtNLM"/>
    </source>
</evidence>
<dbReference type="InterPro" id="IPR036291">
    <property type="entry name" value="NAD(P)-bd_dom_sf"/>
</dbReference>
<gene>
    <name evidence="2" type="ORF">EEDITHA_LOCUS3937</name>
</gene>
<dbReference type="Gene3D" id="3.40.50.720">
    <property type="entry name" value="NAD(P)-binding Rossmann-like Domain"/>
    <property type="match status" value="1"/>
</dbReference>
<protein>
    <recommendedName>
        <fullName evidence="4">Retinol dehydrogenase 11</fullName>
    </recommendedName>
</protein>
<dbReference type="SUPFAM" id="SSF51735">
    <property type="entry name" value="NAD(P)-binding Rossmann-fold domains"/>
    <property type="match status" value="1"/>
</dbReference>
<comment type="caution">
    <text evidence="2">The sequence shown here is derived from an EMBL/GenBank/DDBJ whole genome shotgun (WGS) entry which is preliminary data.</text>
</comment>
<dbReference type="PRINTS" id="PR00081">
    <property type="entry name" value="GDHRDH"/>
</dbReference>
<proteinExistence type="predicted"/>
<keyword evidence="3" id="KW-1185">Reference proteome</keyword>
<dbReference type="Pfam" id="PF00106">
    <property type="entry name" value="adh_short"/>
    <property type="match status" value="1"/>
</dbReference>
<sequence length="307" mass="34173">MRVLDDFTECENDVQLHGKVALVTGATSGSGLETARNLAKRGAKVIIASRSATKLSDAKADIIKSSGNENIVTRTVDYESLQSVRNFAHEMYLFEPRLNILINNVGAIALEDRLTSDNLHLMMQVNYFGAFLLTFLLYPLMKSSAPSRIVNVSSISLLLGYIDLDHINDVGGSTIKYYANAKLADVLFTVEMNKRIQGSGVNVYSMDPGLIKSDFFRNSNNTFWKSFLNAGLMLVGRSPVRTALMPVFLAVDPRVANASGKHFRDCAEFYSSWFSNDAVLTKRLWEESKRLVGITPEEDWEILQVPN</sequence>
<dbReference type="PANTHER" id="PTHR43157">
    <property type="entry name" value="PHOSPHATIDYLINOSITOL-GLYCAN BIOSYNTHESIS CLASS F PROTEIN-RELATED"/>
    <property type="match status" value="1"/>
</dbReference>
<evidence type="ECO:0000313" key="2">
    <source>
        <dbReference type="EMBL" id="CAH2087702.1"/>
    </source>
</evidence>
<dbReference type="EMBL" id="CAKOGL010000006">
    <property type="protein sequence ID" value="CAH2087702.1"/>
    <property type="molecule type" value="Genomic_DNA"/>
</dbReference>
<dbReference type="InterPro" id="IPR002347">
    <property type="entry name" value="SDR_fam"/>
</dbReference>
<organism evidence="2 3">
    <name type="scientific">Euphydryas editha</name>
    <name type="common">Edith's checkerspot</name>
    <dbReference type="NCBI Taxonomy" id="104508"/>
    <lineage>
        <taxon>Eukaryota</taxon>
        <taxon>Metazoa</taxon>
        <taxon>Ecdysozoa</taxon>
        <taxon>Arthropoda</taxon>
        <taxon>Hexapoda</taxon>
        <taxon>Insecta</taxon>
        <taxon>Pterygota</taxon>
        <taxon>Neoptera</taxon>
        <taxon>Endopterygota</taxon>
        <taxon>Lepidoptera</taxon>
        <taxon>Glossata</taxon>
        <taxon>Ditrysia</taxon>
        <taxon>Papilionoidea</taxon>
        <taxon>Nymphalidae</taxon>
        <taxon>Nymphalinae</taxon>
        <taxon>Euphydryas</taxon>
    </lineage>
</organism>
<evidence type="ECO:0000313" key="3">
    <source>
        <dbReference type="Proteomes" id="UP001153954"/>
    </source>
</evidence>
<dbReference type="AlphaFoldDB" id="A0AAU9TN87"/>
<name>A0AAU9TN87_EUPED</name>
<accession>A0AAU9TN87</accession>
<dbReference type="GO" id="GO:0016491">
    <property type="term" value="F:oxidoreductase activity"/>
    <property type="evidence" value="ECO:0007669"/>
    <property type="project" value="UniProtKB-KW"/>
</dbReference>
<evidence type="ECO:0000256" key="1">
    <source>
        <dbReference type="ARBA" id="ARBA00023002"/>
    </source>
</evidence>
<keyword evidence="1" id="KW-0560">Oxidoreductase</keyword>
<reference evidence="2" key="1">
    <citation type="submission" date="2022-03" db="EMBL/GenBank/DDBJ databases">
        <authorList>
            <person name="Tunstrom K."/>
        </authorList>
    </citation>
    <scope>NUCLEOTIDE SEQUENCE</scope>
</reference>
<dbReference type="Proteomes" id="UP001153954">
    <property type="component" value="Unassembled WGS sequence"/>
</dbReference>